<protein>
    <submittedName>
        <fullName evidence="1">DNA-binding protein</fullName>
    </submittedName>
</protein>
<comment type="caution">
    <text evidence="1">The sequence shown here is derived from an EMBL/GenBank/DDBJ whole genome shotgun (WGS) entry which is preliminary data.</text>
</comment>
<sequence length="76" mass="8486">MVGFFESFNRGLKGDYEYEIAGKKVVCPHCGGVTFDEGVAQLNTRGATFVGLDWANQNAEYLVCKTCGHIEWFMEV</sequence>
<dbReference type="GO" id="GO:0003677">
    <property type="term" value="F:DNA binding"/>
    <property type="evidence" value="ECO:0007669"/>
    <property type="project" value="UniProtKB-KW"/>
</dbReference>
<reference evidence="1" key="2">
    <citation type="submission" date="2021-09" db="EMBL/GenBank/DDBJ databases">
        <authorList>
            <person name="Gilroy R."/>
        </authorList>
    </citation>
    <scope>NUCLEOTIDE SEQUENCE</scope>
    <source>
        <strain evidence="1">ChiGjej6B6-11269</strain>
    </source>
</reference>
<organism evidence="1 2">
    <name type="scientific">Slackia equolifaciens</name>
    <dbReference type="NCBI Taxonomy" id="498718"/>
    <lineage>
        <taxon>Bacteria</taxon>
        <taxon>Bacillati</taxon>
        <taxon>Actinomycetota</taxon>
        <taxon>Coriobacteriia</taxon>
        <taxon>Eggerthellales</taxon>
        <taxon>Eggerthellaceae</taxon>
        <taxon>Slackia</taxon>
    </lineage>
</organism>
<evidence type="ECO:0000313" key="2">
    <source>
        <dbReference type="Proteomes" id="UP000786989"/>
    </source>
</evidence>
<accession>A0A9D2UX97</accession>
<name>A0A9D2UX97_9ACTN</name>
<gene>
    <name evidence="1" type="ORF">K8U77_06140</name>
</gene>
<proteinExistence type="predicted"/>
<dbReference type="EMBL" id="DYWI01000115">
    <property type="protein sequence ID" value="HJF65677.1"/>
    <property type="molecule type" value="Genomic_DNA"/>
</dbReference>
<dbReference type="Proteomes" id="UP000786989">
    <property type="component" value="Unassembled WGS sequence"/>
</dbReference>
<dbReference type="AlphaFoldDB" id="A0A9D2UX97"/>
<reference evidence="1" key="1">
    <citation type="journal article" date="2021" name="PeerJ">
        <title>Extensive microbial diversity within the chicken gut microbiome revealed by metagenomics and culture.</title>
        <authorList>
            <person name="Gilroy R."/>
            <person name="Ravi A."/>
            <person name="Getino M."/>
            <person name="Pursley I."/>
            <person name="Horton D.L."/>
            <person name="Alikhan N.F."/>
            <person name="Baker D."/>
            <person name="Gharbi K."/>
            <person name="Hall N."/>
            <person name="Watson M."/>
            <person name="Adriaenssens E.M."/>
            <person name="Foster-Nyarko E."/>
            <person name="Jarju S."/>
            <person name="Secka A."/>
            <person name="Antonio M."/>
            <person name="Oren A."/>
            <person name="Chaudhuri R.R."/>
            <person name="La Ragione R."/>
            <person name="Hildebrand F."/>
            <person name="Pallen M.J."/>
        </authorList>
    </citation>
    <scope>NUCLEOTIDE SEQUENCE</scope>
    <source>
        <strain evidence="1">ChiGjej6B6-11269</strain>
    </source>
</reference>
<evidence type="ECO:0000313" key="1">
    <source>
        <dbReference type="EMBL" id="HJF65677.1"/>
    </source>
</evidence>
<keyword evidence="1" id="KW-0238">DNA-binding</keyword>